<keyword evidence="3" id="KW-1185">Reference proteome</keyword>
<evidence type="ECO:0000313" key="3">
    <source>
        <dbReference type="Proteomes" id="UP000182652"/>
    </source>
</evidence>
<organism evidence="2 3">
    <name type="scientific">Arthrobacter woluwensis</name>
    <dbReference type="NCBI Taxonomy" id="156980"/>
    <lineage>
        <taxon>Bacteria</taxon>
        <taxon>Bacillati</taxon>
        <taxon>Actinomycetota</taxon>
        <taxon>Actinomycetes</taxon>
        <taxon>Micrococcales</taxon>
        <taxon>Micrococcaceae</taxon>
        <taxon>Arthrobacter</taxon>
    </lineage>
</organism>
<dbReference type="EMBL" id="FNSN01000003">
    <property type="protein sequence ID" value="SEC18658.1"/>
    <property type="molecule type" value="Genomic_DNA"/>
</dbReference>
<evidence type="ECO:0000256" key="1">
    <source>
        <dbReference type="SAM" id="MobiDB-lite"/>
    </source>
</evidence>
<gene>
    <name evidence="2" type="ORF">SAMN04489745_2280</name>
</gene>
<dbReference type="AlphaFoldDB" id="A0A1H4QGL1"/>
<feature type="region of interest" description="Disordered" evidence="1">
    <location>
        <begin position="42"/>
        <end position="67"/>
    </location>
</feature>
<sequence length="101" mass="9947">MAGPSSCPGLLAGRDGWRCGETAQQGSATAGAWAAVVVRLPSAAAQPEPGDDEGPAGGGAFEGDDQALGLQRLTSARFVAAAMSRAPTTMCEPTSSGGMPL</sequence>
<dbReference type="Proteomes" id="UP000182652">
    <property type="component" value="Unassembled WGS sequence"/>
</dbReference>
<evidence type="ECO:0000313" key="2">
    <source>
        <dbReference type="EMBL" id="SEC18658.1"/>
    </source>
</evidence>
<protein>
    <submittedName>
        <fullName evidence="2">Uncharacterized protein</fullName>
    </submittedName>
</protein>
<reference evidence="2 3" key="1">
    <citation type="submission" date="2016-10" db="EMBL/GenBank/DDBJ databases">
        <authorList>
            <person name="de Groot N.N."/>
        </authorList>
    </citation>
    <scope>NUCLEOTIDE SEQUENCE [LARGE SCALE GENOMIC DNA]</scope>
    <source>
        <strain evidence="2 3">DSM 10495</strain>
    </source>
</reference>
<name>A0A1H4QGL1_9MICC</name>
<accession>A0A1H4QGL1</accession>
<proteinExistence type="predicted"/>